<dbReference type="Pfam" id="PF06169">
    <property type="entry name" value="DUF982"/>
    <property type="match status" value="1"/>
</dbReference>
<reference evidence="1 2" key="1">
    <citation type="submission" date="2020-11" db="EMBL/GenBank/DDBJ databases">
        <authorList>
            <person name="Lassalle F."/>
        </authorList>
    </citation>
    <scope>NUCLEOTIDE SEQUENCE [LARGE SCALE GENOMIC DNA]</scope>
    <source>
        <strain evidence="1 2">JC140</strain>
    </source>
</reference>
<dbReference type="EMBL" id="CABFWF030000001">
    <property type="protein sequence ID" value="CAD7023833.1"/>
    <property type="molecule type" value="Genomic_DNA"/>
</dbReference>
<proteinExistence type="predicted"/>
<evidence type="ECO:0000313" key="1">
    <source>
        <dbReference type="EMBL" id="CAD7023833.1"/>
    </source>
</evidence>
<dbReference type="Gene3D" id="6.10.250.730">
    <property type="match status" value="1"/>
</dbReference>
<accession>A0ABN7JEC5</accession>
<keyword evidence="2" id="KW-1185">Reference proteome</keyword>
<sequence>MDLKFDTPVPIIIGLGYPATVDGVMAACSFLDDWPAWRRDKSYSLALKACKAALAGEVEPSTTRTAFLAFARCHDLLAYEDEPPAAVAPALADPAVSR</sequence>
<dbReference type="RefSeq" id="WP_142591125.1">
    <property type="nucleotide sequence ID" value="NZ_CABFWF030000001.1"/>
</dbReference>
<evidence type="ECO:0008006" key="3">
    <source>
        <dbReference type="Google" id="ProtNLM"/>
    </source>
</evidence>
<gene>
    <name evidence="1" type="ORF">REJC140_00342</name>
</gene>
<comment type="caution">
    <text evidence="1">The sequence shown here is derived from an EMBL/GenBank/DDBJ whole genome shotgun (WGS) entry which is preliminary data.</text>
</comment>
<organism evidence="1 2">
    <name type="scientific">Pseudorhizobium endolithicum</name>
    <dbReference type="NCBI Taxonomy" id="1191678"/>
    <lineage>
        <taxon>Bacteria</taxon>
        <taxon>Pseudomonadati</taxon>
        <taxon>Pseudomonadota</taxon>
        <taxon>Alphaproteobacteria</taxon>
        <taxon>Hyphomicrobiales</taxon>
        <taxon>Rhizobiaceae</taxon>
        <taxon>Rhizobium/Agrobacterium group</taxon>
        <taxon>Pseudorhizobium</taxon>
    </lineage>
</organism>
<dbReference type="Proteomes" id="UP000606921">
    <property type="component" value="Unassembled WGS sequence"/>
</dbReference>
<name>A0ABN7JEC5_9HYPH</name>
<evidence type="ECO:0000313" key="2">
    <source>
        <dbReference type="Proteomes" id="UP000606921"/>
    </source>
</evidence>
<protein>
    <recommendedName>
        <fullName evidence="3">DUF982 domain-containing protein</fullName>
    </recommendedName>
</protein>
<dbReference type="InterPro" id="IPR010385">
    <property type="entry name" value="DUF982"/>
</dbReference>